<reference evidence="4 5" key="1">
    <citation type="submission" date="2017-10" db="EMBL/GenBank/DDBJ databases">
        <title>The new phylogeny of genus Mycobacterium.</title>
        <authorList>
            <person name="Tortoli E."/>
            <person name="Trovato A."/>
            <person name="Cirillo D.M."/>
        </authorList>
    </citation>
    <scope>NUCLEOTIDE SEQUENCE [LARGE SCALE GENOMIC DNA]</scope>
    <source>
        <strain evidence="4 5">CCUG37673</strain>
    </source>
</reference>
<organism evidence="4 5">
    <name type="scientific">Mycolicibacterium agri</name>
    <name type="common">Mycobacterium agri</name>
    <dbReference type="NCBI Taxonomy" id="36811"/>
    <lineage>
        <taxon>Bacteria</taxon>
        <taxon>Bacillati</taxon>
        <taxon>Actinomycetota</taxon>
        <taxon>Actinomycetes</taxon>
        <taxon>Mycobacteriales</taxon>
        <taxon>Mycobacteriaceae</taxon>
        <taxon>Mycolicibacterium</taxon>
    </lineage>
</organism>
<gene>
    <name evidence="4" type="ORF">CQY20_21265</name>
    <name evidence="3" type="ORF">MAGR_19490</name>
</gene>
<name>A0A2A7MVA1_MYCAG</name>
<evidence type="ECO:0000313" key="6">
    <source>
        <dbReference type="Proteomes" id="UP000465302"/>
    </source>
</evidence>
<accession>A0A2A7MVA1</accession>
<evidence type="ECO:0000313" key="5">
    <source>
        <dbReference type="Proteomes" id="UP000220914"/>
    </source>
</evidence>
<reference evidence="3 6" key="2">
    <citation type="journal article" date="2019" name="Emerg. Microbes Infect.">
        <title>Comprehensive subspecies identification of 175 nontuberculous mycobacteria species based on 7547 genomic profiles.</title>
        <authorList>
            <person name="Matsumoto Y."/>
            <person name="Kinjo T."/>
            <person name="Motooka D."/>
            <person name="Nabeya D."/>
            <person name="Jung N."/>
            <person name="Uechi K."/>
            <person name="Horii T."/>
            <person name="Iida T."/>
            <person name="Fujita J."/>
            <person name="Nakamura S."/>
        </authorList>
    </citation>
    <scope>NUCLEOTIDE SEQUENCE [LARGE SCALE GENOMIC DNA]</scope>
    <source>
        <strain evidence="3 6">JCM 6377</strain>
    </source>
</reference>
<sequence>MTAQPPDPDPARTSGLEAGGGVTPGELPPDSAQTSGVSAPQPRARRKYTPTVVVSIVVVTLFVLLFVATGVWLLFDLLA</sequence>
<feature type="region of interest" description="Disordered" evidence="1">
    <location>
        <begin position="1"/>
        <end position="46"/>
    </location>
</feature>
<evidence type="ECO:0000256" key="2">
    <source>
        <dbReference type="SAM" id="Phobius"/>
    </source>
</evidence>
<keyword evidence="2" id="KW-0812">Transmembrane</keyword>
<evidence type="ECO:0000313" key="3">
    <source>
        <dbReference type="EMBL" id="GFG50508.1"/>
    </source>
</evidence>
<evidence type="ECO:0000256" key="1">
    <source>
        <dbReference type="SAM" id="MobiDB-lite"/>
    </source>
</evidence>
<dbReference type="InterPro" id="IPR045512">
    <property type="entry name" value="DUF6480"/>
</dbReference>
<dbReference type="AlphaFoldDB" id="A0A2A7MVA1"/>
<evidence type="ECO:0000313" key="4">
    <source>
        <dbReference type="EMBL" id="PEG35655.1"/>
    </source>
</evidence>
<comment type="caution">
    <text evidence="4">The sequence shown here is derived from an EMBL/GenBank/DDBJ whole genome shotgun (WGS) entry which is preliminary data.</text>
</comment>
<keyword evidence="2" id="KW-1133">Transmembrane helix</keyword>
<proteinExistence type="predicted"/>
<keyword evidence="5" id="KW-1185">Reference proteome</keyword>
<keyword evidence="2" id="KW-0472">Membrane</keyword>
<feature type="transmembrane region" description="Helical" evidence="2">
    <location>
        <begin position="52"/>
        <end position="75"/>
    </location>
</feature>
<protein>
    <submittedName>
        <fullName evidence="4">Uncharacterized protein</fullName>
    </submittedName>
</protein>
<dbReference type="EMBL" id="PDCP01000042">
    <property type="protein sequence ID" value="PEG35655.1"/>
    <property type="molecule type" value="Genomic_DNA"/>
</dbReference>
<dbReference type="Proteomes" id="UP000220914">
    <property type="component" value="Unassembled WGS sequence"/>
</dbReference>
<dbReference type="Pfam" id="PF20088">
    <property type="entry name" value="DUF6480"/>
    <property type="match status" value="1"/>
</dbReference>
<dbReference type="EMBL" id="BLKS01000001">
    <property type="protein sequence ID" value="GFG50508.1"/>
    <property type="molecule type" value="Genomic_DNA"/>
</dbReference>
<dbReference type="Proteomes" id="UP000465302">
    <property type="component" value="Unassembled WGS sequence"/>
</dbReference>
<dbReference type="OrthoDB" id="4381799at2"/>
<reference evidence="3" key="3">
    <citation type="submission" date="2020-02" db="EMBL/GenBank/DDBJ databases">
        <authorList>
            <person name="Matsumoto Y."/>
            <person name="Motooka D."/>
            <person name="Nakamura S."/>
        </authorList>
    </citation>
    <scope>NUCLEOTIDE SEQUENCE</scope>
    <source>
        <strain evidence="3">JCM 6377</strain>
    </source>
</reference>
<dbReference type="RefSeq" id="WP_097942064.1">
    <property type="nucleotide sequence ID" value="NZ_BLKS01000001.1"/>
</dbReference>